<dbReference type="Proteomes" id="UP001152795">
    <property type="component" value="Unassembled WGS sequence"/>
</dbReference>
<keyword evidence="7" id="KW-1185">Reference proteome</keyword>
<protein>
    <recommendedName>
        <fullName evidence="5">Glutathione S-transferase omega</fullName>
        <shortName evidence="5">GSTO</shortName>
        <ecNumber evidence="5">1.20.4.2</ecNumber>
        <ecNumber evidence="5">1.8.5.1</ecNumber>
        <ecNumber evidence="5">2.5.1.18</ecNumber>
    </recommendedName>
    <alternativeName>
        <fullName evidence="5">Glutathione-dependent dehydroascorbate reductase</fullName>
    </alternativeName>
    <alternativeName>
        <fullName evidence="5">Monomethylarsonic acid reductase</fullName>
    </alternativeName>
</protein>
<dbReference type="SFLD" id="SFLDG00358">
    <property type="entry name" value="Main_(cytGST)"/>
    <property type="match status" value="1"/>
</dbReference>
<sequence>MKTLFRFQRPRLVAAAKGLTDFDIVDIKLRDDLPEWFPSINPFRKVPAIEFPDGEAIYESIIISDLLDELYPAKQLHPKDPKEKAKQKLFLERCGETLIPSFYKHGLADKSEETKQELLKNIGNVEQYLTEKKSKYFGGDEAGMLDYMIWPWFERLPTMYTLSADTYPNLTDWFNRMQHEPAVKETLISKENHLKFYHGYKTGQVDYDFI</sequence>
<dbReference type="GO" id="GO:0050610">
    <property type="term" value="F:methylarsonate reductase activity"/>
    <property type="evidence" value="ECO:0007669"/>
    <property type="project" value="UniProtKB-UniRule"/>
</dbReference>
<comment type="caution">
    <text evidence="6">The sequence shown here is derived from an EMBL/GenBank/DDBJ whole genome shotgun (WGS) entry which is preliminary data.</text>
</comment>
<dbReference type="EC" id="2.5.1.18" evidence="5"/>
<dbReference type="EC" id="1.8.5.1" evidence="5"/>
<evidence type="ECO:0000256" key="5">
    <source>
        <dbReference type="RuleBase" id="RU368071"/>
    </source>
</evidence>
<proteinExistence type="inferred from homology"/>
<dbReference type="EMBL" id="CACRXK020006100">
    <property type="protein sequence ID" value="CAB4008361.1"/>
    <property type="molecule type" value="Genomic_DNA"/>
</dbReference>
<dbReference type="SUPFAM" id="SSF47616">
    <property type="entry name" value="GST C-terminal domain-like"/>
    <property type="match status" value="1"/>
</dbReference>
<accession>A0A7D9IGL0</accession>
<dbReference type="InterPro" id="IPR040079">
    <property type="entry name" value="Glutathione_S-Trfase"/>
</dbReference>
<dbReference type="PRINTS" id="PR01625">
    <property type="entry name" value="GSTRNSFRASEO"/>
</dbReference>
<comment type="function">
    <text evidence="5">Exhibits glutathione-dependent thiol transferase activity. Has high dehydroascorbate reductase activity and may contribute to the recycling of ascorbic acid. Participates in the biotransformation of inorganic arsenic and reduces monomethylarsonic acid (MMA).</text>
</comment>
<dbReference type="InterPro" id="IPR010987">
    <property type="entry name" value="Glutathione-S-Trfase_C-like"/>
</dbReference>
<evidence type="ECO:0000313" key="6">
    <source>
        <dbReference type="EMBL" id="CAB4008361.1"/>
    </source>
</evidence>
<dbReference type="EC" id="1.20.4.2" evidence="5"/>
<keyword evidence="5" id="KW-0808">Transferase</keyword>
<organism evidence="6 7">
    <name type="scientific">Paramuricea clavata</name>
    <name type="common">Red gorgonian</name>
    <name type="synonym">Violescent sea-whip</name>
    <dbReference type="NCBI Taxonomy" id="317549"/>
    <lineage>
        <taxon>Eukaryota</taxon>
        <taxon>Metazoa</taxon>
        <taxon>Cnidaria</taxon>
        <taxon>Anthozoa</taxon>
        <taxon>Octocorallia</taxon>
        <taxon>Malacalcyonacea</taxon>
        <taxon>Plexauridae</taxon>
        <taxon>Paramuricea</taxon>
    </lineage>
</organism>
<comment type="catalytic activity">
    <reaction evidence="5">
        <text>RX + glutathione = an S-substituted glutathione + a halide anion + H(+)</text>
        <dbReference type="Rhea" id="RHEA:16437"/>
        <dbReference type="ChEBI" id="CHEBI:15378"/>
        <dbReference type="ChEBI" id="CHEBI:16042"/>
        <dbReference type="ChEBI" id="CHEBI:17792"/>
        <dbReference type="ChEBI" id="CHEBI:57925"/>
        <dbReference type="ChEBI" id="CHEBI:90779"/>
        <dbReference type="EC" id="2.5.1.18"/>
    </reaction>
</comment>
<dbReference type="InterPro" id="IPR036249">
    <property type="entry name" value="Thioredoxin-like_sf"/>
</dbReference>
<evidence type="ECO:0000256" key="3">
    <source>
        <dbReference type="ARBA" id="ARBA00048353"/>
    </source>
</evidence>
<comment type="catalytic activity">
    <reaction evidence="3 5">
        <text>methylarsonate + 2 glutathione + H(+) = methylarsonous acid + glutathione disulfide + H2O</text>
        <dbReference type="Rhea" id="RHEA:15969"/>
        <dbReference type="ChEBI" id="CHEBI:15377"/>
        <dbReference type="ChEBI" id="CHEBI:15378"/>
        <dbReference type="ChEBI" id="CHEBI:17826"/>
        <dbReference type="ChEBI" id="CHEBI:33409"/>
        <dbReference type="ChEBI" id="CHEBI:57925"/>
        <dbReference type="ChEBI" id="CHEBI:58297"/>
        <dbReference type="EC" id="1.20.4.2"/>
    </reaction>
</comment>
<dbReference type="PROSITE" id="PS50404">
    <property type="entry name" value="GST_NTER"/>
    <property type="match status" value="1"/>
</dbReference>
<dbReference type="InterPro" id="IPR004045">
    <property type="entry name" value="Glutathione_S-Trfase_N"/>
</dbReference>
<name>A0A7D9IGL0_PARCT</name>
<dbReference type="Pfam" id="PF14497">
    <property type="entry name" value="GST_C_3"/>
    <property type="match status" value="1"/>
</dbReference>
<dbReference type="SFLD" id="SFLDS00019">
    <property type="entry name" value="Glutathione_Transferase_(cytos"/>
    <property type="match status" value="1"/>
</dbReference>
<dbReference type="InterPro" id="IPR004046">
    <property type="entry name" value="GST_C"/>
</dbReference>
<dbReference type="GO" id="GO:0045174">
    <property type="term" value="F:glutathione dehydrogenase (ascorbate) activity"/>
    <property type="evidence" value="ECO:0007669"/>
    <property type="project" value="UniProtKB-UniRule"/>
</dbReference>
<dbReference type="Pfam" id="PF13409">
    <property type="entry name" value="GST_N_2"/>
    <property type="match status" value="1"/>
</dbReference>
<dbReference type="InterPro" id="IPR050983">
    <property type="entry name" value="GST_Omega/HSP26"/>
</dbReference>
<dbReference type="AlphaFoldDB" id="A0A7D9IGL0"/>
<dbReference type="OrthoDB" id="4951845at2759"/>
<comment type="catalytic activity">
    <reaction evidence="4 5">
        <text>L-dehydroascorbate + 2 glutathione = glutathione disulfide + L-ascorbate</text>
        <dbReference type="Rhea" id="RHEA:24424"/>
        <dbReference type="ChEBI" id="CHEBI:38290"/>
        <dbReference type="ChEBI" id="CHEBI:57925"/>
        <dbReference type="ChEBI" id="CHEBI:58297"/>
        <dbReference type="ChEBI" id="CHEBI:58539"/>
        <dbReference type="EC" id="1.8.5.1"/>
    </reaction>
</comment>
<keyword evidence="2 5" id="KW-0560">Oxidoreductase</keyword>
<dbReference type="FunFam" id="1.20.1050.10:FF:000009">
    <property type="entry name" value="Glutathione S-transferase omega-1"/>
    <property type="match status" value="1"/>
</dbReference>
<dbReference type="PANTHER" id="PTHR43968:SF6">
    <property type="entry name" value="GLUTATHIONE S-TRANSFERASE OMEGA"/>
    <property type="match status" value="1"/>
</dbReference>
<evidence type="ECO:0000256" key="4">
    <source>
        <dbReference type="ARBA" id="ARBA00049544"/>
    </source>
</evidence>
<gene>
    <name evidence="6" type="ORF">PACLA_8A008142</name>
</gene>
<evidence type="ECO:0000256" key="1">
    <source>
        <dbReference type="ARBA" id="ARBA00011067"/>
    </source>
</evidence>
<dbReference type="GO" id="GO:0005737">
    <property type="term" value="C:cytoplasm"/>
    <property type="evidence" value="ECO:0007669"/>
    <property type="project" value="InterPro"/>
</dbReference>
<evidence type="ECO:0000313" key="7">
    <source>
        <dbReference type="Proteomes" id="UP001152795"/>
    </source>
</evidence>
<dbReference type="InterPro" id="IPR005442">
    <property type="entry name" value="GST_omega"/>
</dbReference>
<comment type="similarity">
    <text evidence="1 5">Belongs to the GST superfamily. Omega family.</text>
</comment>
<dbReference type="PANTHER" id="PTHR43968">
    <property type="match status" value="1"/>
</dbReference>
<dbReference type="GO" id="GO:0004364">
    <property type="term" value="F:glutathione transferase activity"/>
    <property type="evidence" value="ECO:0007669"/>
    <property type="project" value="UniProtKB-UniRule"/>
</dbReference>
<dbReference type="Gene3D" id="3.40.30.10">
    <property type="entry name" value="Glutaredoxin"/>
    <property type="match status" value="1"/>
</dbReference>
<dbReference type="SUPFAM" id="SSF52833">
    <property type="entry name" value="Thioredoxin-like"/>
    <property type="match status" value="1"/>
</dbReference>
<dbReference type="GO" id="GO:0006749">
    <property type="term" value="P:glutathione metabolic process"/>
    <property type="evidence" value="ECO:0007669"/>
    <property type="project" value="UniProtKB-UniRule"/>
</dbReference>
<dbReference type="PROSITE" id="PS50405">
    <property type="entry name" value="GST_CTER"/>
    <property type="match status" value="1"/>
</dbReference>
<reference evidence="6" key="1">
    <citation type="submission" date="2020-04" db="EMBL/GenBank/DDBJ databases">
        <authorList>
            <person name="Alioto T."/>
            <person name="Alioto T."/>
            <person name="Gomez Garrido J."/>
        </authorList>
    </citation>
    <scope>NUCLEOTIDE SEQUENCE</scope>
    <source>
        <strain evidence="6">A484AB</strain>
    </source>
</reference>
<dbReference type="InterPro" id="IPR036282">
    <property type="entry name" value="Glutathione-S-Trfase_C_sf"/>
</dbReference>
<evidence type="ECO:0000256" key="2">
    <source>
        <dbReference type="ARBA" id="ARBA00023002"/>
    </source>
</evidence>
<dbReference type="Gene3D" id="1.20.1050.10">
    <property type="match status" value="1"/>
</dbReference>